<evidence type="ECO:0000313" key="3">
    <source>
        <dbReference type="Proteomes" id="UP000324351"/>
    </source>
</evidence>
<dbReference type="GO" id="GO:0032259">
    <property type="term" value="P:methylation"/>
    <property type="evidence" value="ECO:0007669"/>
    <property type="project" value="UniProtKB-KW"/>
</dbReference>
<dbReference type="Gene3D" id="3.40.50.150">
    <property type="entry name" value="Vaccinia Virus protein VP39"/>
    <property type="match status" value="1"/>
</dbReference>
<dbReference type="EMBL" id="VUJW01000002">
    <property type="protein sequence ID" value="KAA1428419.1"/>
    <property type="molecule type" value="Genomic_DNA"/>
</dbReference>
<dbReference type="RefSeq" id="WP_149749355.1">
    <property type="nucleotide sequence ID" value="NZ_VUJW01000002.1"/>
</dbReference>
<protein>
    <submittedName>
        <fullName evidence="2">Class I SAM-dependent methyltransferase</fullName>
    </submittedName>
</protein>
<keyword evidence="2" id="KW-0489">Methyltransferase</keyword>
<reference evidence="2 3" key="1">
    <citation type="submission" date="2019-09" db="EMBL/GenBank/DDBJ databases">
        <title>Nocardioides panacisoli sp. nov., isolated from the soil of a ginseng field.</title>
        <authorList>
            <person name="Cho C."/>
        </authorList>
    </citation>
    <scope>NUCLEOTIDE SEQUENCE [LARGE SCALE GENOMIC DNA]</scope>
    <source>
        <strain evidence="2 3">BN140041</strain>
    </source>
</reference>
<dbReference type="PANTHER" id="PTHR40036">
    <property type="entry name" value="MACROCIN O-METHYLTRANSFERASE"/>
    <property type="match status" value="1"/>
</dbReference>
<keyword evidence="2" id="KW-0808">Transferase</keyword>
<dbReference type="Proteomes" id="UP000324351">
    <property type="component" value="Unassembled WGS sequence"/>
</dbReference>
<dbReference type="InterPro" id="IPR008884">
    <property type="entry name" value="TylF_MeTrfase"/>
</dbReference>
<gene>
    <name evidence="2" type="ORF">F0U47_05740</name>
</gene>
<feature type="region of interest" description="Disordered" evidence="1">
    <location>
        <begin position="31"/>
        <end position="57"/>
    </location>
</feature>
<evidence type="ECO:0000313" key="2">
    <source>
        <dbReference type="EMBL" id="KAA1428419.1"/>
    </source>
</evidence>
<dbReference type="PANTHER" id="PTHR40036:SF1">
    <property type="entry name" value="MACROCIN O-METHYLTRANSFERASE"/>
    <property type="match status" value="1"/>
</dbReference>
<keyword evidence="3" id="KW-1185">Reference proteome</keyword>
<dbReference type="InterPro" id="IPR029063">
    <property type="entry name" value="SAM-dependent_MTases_sf"/>
</dbReference>
<reference evidence="2 3" key="2">
    <citation type="submission" date="2019-09" db="EMBL/GenBank/DDBJ databases">
        <authorList>
            <person name="Jin C."/>
        </authorList>
    </citation>
    <scope>NUCLEOTIDE SEQUENCE [LARGE SCALE GENOMIC DNA]</scope>
    <source>
        <strain evidence="2 3">BN140041</strain>
    </source>
</reference>
<sequence length="712" mass="77957">MSSQEFDLERRRELQSAIANLTAALWRLDPPAADNADNAAGDEAGEPGEPAPDGPIDLEKPLRLVFRAAGYEPEVVRRVVAALAPLEPEPEVEPQDVVKRAVRAAGYEPEVVRRVVAALAPQEPEPEVEPQDVVKRAVRAAGYEPEVVRRVMAALAPQEPEPEVEPQDVVKRAVRAAGYEPEVVRRVVAALAPPEPEPDLEPQDVVKRAVRAAGYEPEVVRRVVAALAPPEPEPDLEPQDVVKRAVRAAGYEPEVVRRVVAALAPQEPEPELEPQDVVKRALRTAGYRPDLSRLVLSVLDRYDDADADADGRDSGSVAEPVRQLLRVAGYRTDLINLVLALLGRYGDPEQAESGLRVGDLLPLVEQTEDGLDVREPVRRILRVAGHRTDLVNLIGALLDRFGDAETPTGGPRIRDLAELLEDPDEDLLALMRHWRSPEAGARHLGHELVVLLGHAGVDEDAARDLAAAITQDPQGERLKEIARVSRFALTAEDACISMAEPAWLEDPTFAAAYAEAKKISAWGRDIRWRVQTLVKLAAVARHLEGDFVECGVDTGGTARAVMAYLGDGAFEGRTFYLFDTFRGIVPEQLLSDEPAPVEDRFPEVAAVARANFADKPYARIVEGVVPQTLSEYTGSQVAFLHIDMNAAYPEVEALRYFWDRLTPGAPVVFDDYGFPRHRAQRRALDEAAAALDVEIMMLPTCQGIVFKPAKGV</sequence>
<dbReference type="Pfam" id="PF05711">
    <property type="entry name" value="TylF"/>
    <property type="match status" value="1"/>
</dbReference>
<comment type="caution">
    <text evidence="2">The sequence shown here is derived from an EMBL/GenBank/DDBJ whole genome shotgun (WGS) entry which is preliminary data.</text>
</comment>
<organism evidence="2 3">
    <name type="scientific">Nocardioides antri</name>
    <dbReference type="NCBI Taxonomy" id="2607659"/>
    <lineage>
        <taxon>Bacteria</taxon>
        <taxon>Bacillati</taxon>
        <taxon>Actinomycetota</taxon>
        <taxon>Actinomycetes</taxon>
        <taxon>Propionibacteriales</taxon>
        <taxon>Nocardioidaceae</taxon>
        <taxon>Nocardioides</taxon>
    </lineage>
</organism>
<feature type="compositionally biased region" description="Low complexity" evidence="1">
    <location>
        <begin position="31"/>
        <end position="42"/>
    </location>
</feature>
<dbReference type="GO" id="GO:0008168">
    <property type="term" value="F:methyltransferase activity"/>
    <property type="evidence" value="ECO:0007669"/>
    <property type="project" value="UniProtKB-KW"/>
</dbReference>
<name>A0A5B1M8V8_9ACTN</name>
<evidence type="ECO:0000256" key="1">
    <source>
        <dbReference type="SAM" id="MobiDB-lite"/>
    </source>
</evidence>
<dbReference type="AlphaFoldDB" id="A0A5B1M8V8"/>
<accession>A0A5B1M8V8</accession>
<proteinExistence type="predicted"/>